<accession>A0A9W9YNX3</accession>
<keyword evidence="8" id="KW-1185">Reference proteome</keyword>
<dbReference type="PROSITE" id="PS00673">
    <property type="entry name" value="V8_SER"/>
    <property type="match status" value="1"/>
</dbReference>
<dbReference type="InterPro" id="IPR027417">
    <property type="entry name" value="P-loop_NTPase"/>
</dbReference>
<keyword evidence="5" id="KW-0720">Serine protease</keyword>
<dbReference type="GO" id="GO:0007165">
    <property type="term" value="P:signal transduction"/>
    <property type="evidence" value="ECO:0007669"/>
    <property type="project" value="InterPro"/>
</dbReference>
<dbReference type="NCBIfam" id="TIGR00231">
    <property type="entry name" value="small_GTP"/>
    <property type="match status" value="1"/>
</dbReference>
<dbReference type="InterPro" id="IPR005225">
    <property type="entry name" value="Small_GTP-bd"/>
</dbReference>
<dbReference type="SUPFAM" id="SSF52540">
    <property type="entry name" value="P-loop containing nucleoside triphosphate hydrolases"/>
    <property type="match status" value="1"/>
</dbReference>
<dbReference type="GO" id="GO:0003924">
    <property type="term" value="F:GTPase activity"/>
    <property type="evidence" value="ECO:0007669"/>
    <property type="project" value="InterPro"/>
</dbReference>
<dbReference type="PROSITE" id="PS51419">
    <property type="entry name" value="RAB"/>
    <property type="match status" value="1"/>
</dbReference>
<organism evidence="7 8">
    <name type="scientific">Desmophyllum pertusum</name>
    <dbReference type="NCBI Taxonomy" id="174260"/>
    <lineage>
        <taxon>Eukaryota</taxon>
        <taxon>Metazoa</taxon>
        <taxon>Cnidaria</taxon>
        <taxon>Anthozoa</taxon>
        <taxon>Hexacorallia</taxon>
        <taxon>Scleractinia</taxon>
        <taxon>Caryophylliina</taxon>
        <taxon>Caryophylliidae</taxon>
        <taxon>Desmophyllum</taxon>
    </lineage>
</organism>
<dbReference type="SMART" id="SM00173">
    <property type="entry name" value="RAS"/>
    <property type="match status" value="1"/>
</dbReference>
<keyword evidence="6" id="KW-0342">GTP-binding</keyword>
<dbReference type="PANTHER" id="PTHR24070">
    <property type="entry name" value="RAS, DI-RAS, AND RHEB FAMILY MEMBERS OF SMALL GTPASE SUPERFAMILY"/>
    <property type="match status" value="1"/>
</dbReference>
<dbReference type="InterPro" id="IPR009003">
    <property type="entry name" value="Peptidase_S1_PA"/>
</dbReference>
<keyword evidence="4" id="KW-0378">Hydrolase</keyword>
<dbReference type="Gene3D" id="2.40.10.10">
    <property type="entry name" value="Trypsin-like serine proteases"/>
    <property type="match status" value="1"/>
</dbReference>
<dbReference type="InterPro" id="IPR020849">
    <property type="entry name" value="Small_GTPase_Ras-type"/>
</dbReference>
<evidence type="ECO:0000256" key="3">
    <source>
        <dbReference type="ARBA" id="ARBA00022741"/>
    </source>
</evidence>
<evidence type="ECO:0000256" key="5">
    <source>
        <dbReference type="ARBA" id="ARBA00022825"/>
    </source>
</evidence>
<dbReference type="PROSITE" id="PS51420">
    <property type="entry name" value="RHO"/>
    <property type="match status" value="1"/>
</dbReference>
<dbReference type="InterPro" id="IPR000126">
    <property type="entry name" value="V8_ser_AS"/>
</dbReference>
<name>A0A9W9YNX3_9CNID</name>
<keyword evidence="1" id="KW-0645">Protease</keyword>
<evidence type="ECO:0000256" key="4">
    <source>
        <dbReference type="ARBA" id="ARBA00022801"/>
    </source>
</evidence>
<evidence type="ECO:0000313" key="8">
    <source>
        <dbReference type="Proteomes" id="UP001163046"/>
    </source>
</evidence>
<dbReference type="InterPro" id="IPR001806">
    <property type="entry name" value="Small_GTPase"/>
</dbReference>
<dbReference type="OrthoDB" id="5976022at2759"/>
<dbReference type="Proteomes" id="UP001163046">
    <property type="component" value="Unassembled WGS sequence"/>
</dbReference>
<dbReference type="SMART" id="SM00176">
    <property type="entry name" value="RAN"/>
    <property type="match status" value="1"/>
</dbReference>
<comment type="caution">
    <text evidence="7">The sequence shown here is derived from an EMBL/GenBank/DDBJ whole genome shotgun (WGS) entry which is preliminary data.</text>
</comment>
<dbReference type="EMBL" id="MU827315">
    <property type="protein sequence ID" value="KAJ7358760.1"/>
    <property type="molecule type" value="Genomic_DNA"/>
</dbReference>
<proteinExistence type="predicted"/>
<dbReference type="Gene3D" id="3.40.50.300">
    <property type="entry name" value="P-loop containing nucleotide triphosphate hydrolases"/>
    <property type="match status" value="1"/>
</dbReference>
<evidence type="ECO:0000256" key="1">
    <source>
        <dbReference type="ARBA" id="ARBA00022670"/>
    </source>
</evidence>
<dbReference type="AlphaFoldDB" id="A0A9W9YNX3"/>
<dbReference type="CDD" id="cd00876">
    <property type="entry name" value="Ras"/>
    <property type="match status" value="1"/>
</dbReference>
<dbReference type="GO" id="GO:0008236">
    <property type="term" value="F:serine-type peptidase activity"/>
    <property type="evidence" value="ECO:0007669"/>
    <property type="project" value="UniProtKB-KW"/>
</dbReference>
<sequence>MFRLCVVGSGGVGKSSLTIRYLKNEFTEYYDPTLEETYRKEIEYNGKLYDVEIVDTAGQEEFSSFRDSSVATGEAFLVLFAINSTSSWHELKDLRSKIIQDRQLSSAVPMVLVANKLDLEGEREVSKDEVLEYCNSSEVNIPLIETSAKTGLNVEETFQLMMQQIQRIQPALLERTESADGKHYVGSGFLINLGADCAAIVTSGHCTFVEGAYATKITVKIPEKDPIEVGRDDLYASPEYIKSGSRDHDYGLIVLKADITDDELNNRLVTNCGYPGDKPAGTMWITGGAITSYSANMILYMNDTASGQSGSPVYTWYGGYWMVIGVHSYGGCPNSAPRFTVEMISRFQYRIGGMKLKSLRSANLPDVRYVRCDGSEVNRIVRKRRWNCHWSEQSTLAVGEVLHIPVEMPPSGSLARERICKVCDRELHSFPMSFYPHWTAVM</sequence>
<dbReference type="GO" id="GO:0006508">
    <property type="term" value="P:proteolysis"/>
    <property type="evidence" value="ECO:0007669"/>
    <property type="project" value="UniProtKB-KW"/>
</dbReference>
<keyword evidence="2" id="KW-0732">Signal</keyword>
<dbReference type="Pfam" id="PF00071">
    <property type="entry name" value="Ras"/>
    <property type="match status" value="1"/>
</dbReference>
<dbReference type="SMART" id="SM00175">
    <property type="entry name" value="RAB"/>
    <property type="match status" value="1"/>
</dbReference>
<dbReference type="PRINTS" id="PR00449">
    <property type="entry name" value="RASTRNSFRMNG"/>
</dbReference>
<protein>
    <submittedName>
        <fullName evidence="7">Uncharacterized protein</fullName>
    </submittedName>
</protein>
<evidence type="ECO:0000256" key="6">
    <source>
        <dbReference type="ARBA" id="ARBA00023134"/>
    </source>
</evidence>
<keyword evidence="3" id="KW-0547">Nucleotide-binding</keyword>
<dbReference type="SMART" id="SM00174">
    <property type="entry name" value="RHO"/>
    <property type="match status" value="1"/>
</dbReference>
<dbReference type="GO" id="GO:0005525">
    <property type="term" value="F:GTP binding"/>
    <property type="evidence" value="ECO:0007669"/>
    <property type="project" value="UniProtKB-KW"/>
</dbReference>
<dbReference type="InterPro" id="IPR043504">
    <property type="entry name" value="Peptidase_S1_PA_chymotrypsin"/>
</dbReference>
<dbReference type="SUPFAM" id="SSF50494">
    <property type="entry name" value="Trypsin-like serine proteases"/>
    <property type="match status" value="1"/>
</dbReference>
<dbReference type="FunFam" id="3.40.50.300:FF:001423">
    <property type="entry name" value="Ras family GTPase"/>
    <property type="match status" value="1"/>
</dbReference>
<evidence type="ECO:0000256" key="2">
    <source>
        <dbReference type="ARBA" id="ARBA00022729"/>
    </source>
</evidence>
<reference evidence="7" key="1">
    <citation type="submission" date="2023-01" db="EMBL/GenBank/DDBJ databases">
        <title>Genome assembly of the deep-sea coral Lophelia pertusa.</title>
        <authorList>
            <person name="Herrera S."/>
            <person name="Cordes E."/>
        </authorList>
    </citation>
    <scope>NUCLEOTIDE SEQUENCE</scope>
    <source>
        <strain evidence="7">USNM1676648</strain>
        <tissue evidence="7">Polyp</tissue>
    </source>
</reference>
<dbReference type="PROSITE" id="PS51421">
    <property type="entry name" value="RAS"/>
    <property type="match status" value="1"/>
</dbReference>
<gene>
    <name evidence="7" type="ORF">OS493_021537</name>
</gene>
<dbReference type="GO" id="GO:0016020">
    <property type="term" value="C:membrane"/>
    <property type="evidence" value="ECO:0007669"/>
    <property type="project" value="InterPro"/>
</dbReference>
<evidence type="ECO:0000313" key="7">
    <source>
        <dbReference type="EMBL" id="KAJ7358760.1"/>
    </source>
</evidence>